<dbReference type="HOGENOM" id="CLU_2401760_0_0_1"/>
<evidence type="ECO:0000313" key="1">
    <source>
        <dbReference type="EMBL" id="EKC24683.1"/>
    </source>
</evidence>
<dbReference type="AlphaFoldDB" id="K1PSS7"/>
<reference evidence="1" key="1">
    <citation type="journal article" date="2012" name="Nature">
        <title>The oyster genome reveals stress adaptation and complexity of shell formation.</title>
        <authorList>
            <person name="Zhang G."/>
            <person name="Fang X."/>
            <person name="Guo X."/>
            <person name="Li L."/>
            <person name="Luo R."/>
            <person name="Xu F."/>
            <person name="Yang P."/>
            <person name="Zhang L."/>
            <person name="Wang X."/>
            <person name="Qi H."/>
            <person name="Xiong Z."/>
            <person name="Que H."/>
            <person name="Xie Y."/>
            <person name="Holland P.W."/>
            <person name="Paps J."/>
            <person name="Zhu Y."/>
            <person name="Wu F."/>
            <person name="Chen Y."/>
            <person name="Wang J."/>
            <person name="Peng C."/>
            <person name="Meng J."/>
            <person name="Yang L."/>
            <person name="Liu J."/>
            <person name="Wen B."/>
            <person name="Zhang N."/>
            <person name="Huang Z."/>
            <person name="Zhu Q."/>
            <person name="Feng Y."/>
            <person name="Mount A."/>
            <person name="Hedgecock D."/>
            <person name="Xu Z."/>
            <person name="Liu Y."/>
            <person name="Domazet-Loso T."/>
            <person name="Du Y."/>
            <person name="Sun X."/>
            <person name="Zhang S."/>
            <person name="Liu B."/>
            <person name="Cheng P."/>
            <person name="Jiang X."/>
            <person name="Li J."/>
            <person name="Fan D."/>
            <person name="Wang W."/>
            <person name="Fu W."/>
            <person name="Wang T."/>
            <person name="Wang B."/>
            <person name="Zhang J."/>
            <person name="Peng Z."/>
            <person name="Li Y."/>
            <person name="Li N."/>
            <person name="Wang J."/>
            <person name="Chen M."/>
            <person name="He Y."/>
            <person name="Tan F."/>
            <person name="Song X."/>
            <person name="Zheng Q."/>
            <person name="Huang R."/>
            <person name="Yang H."/>
            <person name="Du X."/>
            <person name="Chen L."/>
            <person name="Yang M."/>
            <person name="Gaffney P.M."/>
            <person name="Wang S."/>
            <person name="Luo L."/>
            <person name="She Z."/>
            <person name="Ming Y."/>
            <person name="Huang W."/>
            <person name="Zhang S."/>
            <person name="Huang B."/>
            <person name="Zhang Y."/>
            <person name="Qu T."/>
            <person name="Ni P."/>
            <person name="Miao G."/>
            <person name="Wang J."/>
            <person name="Wang Q."/>
            <person name="Steinberg C.E."/>
            <person name="Wang H."/>
            <person name="Li N."/>
            <person name="Qian L."/>
            <person name="Zhang G."/>
            <person name="Li Y."/>
            <person name="Yang H."/>
            <person name="Liu X."/>
            <person name="Wang J."/>
            <person name="Yin Y."/>
            <person name="Wang J."/>
        </authorList>
    </citation>
    <scope>NUCLEOTIDE SEQUENCE [LARGE SCALE GENOMIC DNA]</scope>
    <source>
        <strain evidence="1">05x7-T-G4-1.051#20</strain>
    </source>
</reference>
<accession>K1PSS7</accession>
<proteinExistence type="predicted"/>
<name>K1PSS7_MAGGI</name>
<gene>
    <name evidence="1" type="ORF">CGI_10011231</name>
</gene>
<sequence>MQATAKGKQREAWSIYVEPKIATEEKFKTLKELFTEHCKTFCFVRNGRTHNISREIQLKKPLNIQQLNKLLVPNIYLNGGPKKEATEKWSMTA</sequence>
<organism evidence="1">
    <name type="scientific">Magallana gigas</name>
    <name type="common">Pacific oyster</name>
    <name type="synonym">Crassostrea gigas</name>
    <dbReference type="NCBI Taxonomy" id="29159"/>
    <lineage>
        <taxon>Eukaryota</taxon>
        <taxon>Metazoa</taxon>
        <taxon>Spiralia</taxon>
        <taxon>Lophotrochozoa</taxon>
        <taxon>Mollusca</taxon>
        <taxon>Bivalvia</taxon>
        <taxon>Autobranchia</taxon>
        <taxon>Pteriomorphia</taxon>
        <taxon>Ostreida</taxon>
        <taxon>Ostreoidea</taxon>
        <taxon>Ostreidae</taxon>
        <taxon>Magallana</taxon>
    </lineage>
</organism>
<protein>
    <submittedName>
        <fullName evidence="1">Uncharacterized protein</fullName>
    </submittedName>
</protein>
<dbReference type="InParanoid" id="K1PSS7"/>
<dbReference type="EMBL" id="JH816889">
    <property type="protein sequence ID" value="EKC24683.1"/>
    <property type="molecule type" value="Genomic_DNA"/>
</dbReference>